<organism evidence="3 4">
    <name type="scientific">Photobacterium profundum 3TCK</name>
    <dbReference type="NCBI Taxonomy" id="314280"/>
    <lineage>
        <taxon>Bacteria</taxon>
        <taxon>Pseudomonadati</taxon>
        <taxon>Pseudomonadota</taxon>
        <taxon>Gammaproteobacteria</taxon>
        <taxon>Vibrionales</taxon>
        <taxon>Vibrionaceae</taxon>
        <taxon>Photobacterium</taxon>
    </lineage>
</organism>
<dbReference type="NCBIfam" id="NF041384">
    <property type="entry name" value="YHS_seleno_dom"/>
    <property type="match status" value="1"/>
</dbReference>
<dbReference type="AlphaFoldDB" id="Q1YZ50"/>
<evidence type="ECO:0000256" key="1">
    <source>
        <dbReference type="SAM" id="SignalP"/>
    </source>
</evidence>
<dbReference type="InterPro" id="IPR007029">
    <property type="entry name" value="YHS_dom"/>
</dbReference>
<comment type="caution">
    <text evidence="3">The sequence shown here is derived from an EMBL/GenBank/DDBJ whole genome shotgun (WGS) entry which is preliminary data.</text>
</comment>
<dbReference type="HOGENOM" id="CLU_087914_2_0_6"/>
<dbReference type="Pfam" id="PF04945">
    <property type="entry name" value="YHS"/>
    <property type="match status" value="1"/>
</dbReference>
<evidence type="ECO:0000313" key="3">
    <source>
        <dbReference type="EMBL" id="EAS41491.1"/>
    </source>
</evidence>
<reference evidence="3 4" key="1">
    <citation type="submission" date="2006-03" db="EMBL/GenBank/DDBJ databases">
        <authorList>
            <person name="Bartlett D.H."/>
            <person name="Valle G."/>
            <person name="Lauro F.M."/>
            <person name="Vezzi A."/>
            <person name="Simonato F."/>
            <person name="Eloe E."/>
            <person name="Vitulo N."/>
            <person name="Stratton T.K."/>
            <person name="D'angelo M."/>
            <person name="Ferriera S."/>
            <person name="Johnson J."/>
            <person name="Kravitz S."/>
            <person name="Beeson K."/>
            <person name="Sutton G."/>
            <person name="Rogers Y."/>
            <person name="Friedman R."/>
            <person name="Frazier M."/>
            <person name="Venter J.C."/>
        </authorList>
    </citation>
    <scope>NUCLEOTIDE SEQUENCE [LARGE SCALE GENOMIC DNA]</scope>
    <source>
        <strain evidence="3 4">3TCK</strain>
    </source>
</reference>
<accession>Q1YZ50</accession>
<sequence>MKLRTLLKTATIASSLALSSFAFSADIDMSADKNDLAIQGYDPIAYFTDSNPTKGNAQYSATYKNAIYHFVSAENRDTFRSDPTKYAPQYGGYCAMGVSLNKKLDTDPTAWRIVDNKLYLNLNKDVQKRWLEDVSGNIVIAEKVWPTIKLVSADVVNAE</sequence>
<keyword evidence="1" id="KW-0732">Signal</keyword>
<evidence type="ECO:0000259" key="2">
    <source>
        <dbReference type="Pfam" id="PF04945"/>
    </source>
</evidence>
<dbReference type="Proteomes" id="UP000003789">
    <property type="component" value="Unassembled WGS sequence"/>
</dbReference>
<dbReference type="EMBL" id="AAPH01000033">
    <property type="protein sequence ID" value="EAS41491.1"/>
    <property type="molecule type" value="Genomic_DNA"/>
</dbReference>
<gene>
    <name evidence="3" type="ORF">P3TCK_07611</name>
</gene>
<proteinExistence type="predicted"/>
<protein>
    <recommendedName>
        <fullName evidence="2">YHS domain-containing protein</fullName>
    </recommendedName>
</protein>
<evidence type="ECO:0000313" key="4">
    <source>
        <dbReference type="Proteomes" id="UP000003789"/>
    </source>
</evidence>
<feature type="domain" description="YHS" evidence="2">
    <location>
        <begin position="44"/>
        <end position="90"/>
    </location>
</feature>
<feature type="signal peptide" evidence="1">
    <location>
        <begin position="1"/>
        <end position="24"/>
    </location>
</feature>
<feature type="chain" id="PRO_5004198391" description="YHS domain-containing protein" evidence="1">
    <location>
        <begin position="25"/>
        <end position="159"/>
    </location>
</feature>
<name>Q1YZ50_9GAMM</name>